<dbReference type="RefSeq" id="WP_007194056.1">
    <property type="nucleotide sequence ID" value="NZ_AFWV01000010.1"/>
</dbReference>
<dbReference type="InterPro" id="IPR006685">
    <property type="entry name" value="MscS_channel_2nd"/>
</dbReference>
<keyword evidence="6" id="KW-0406">Ion transport</keyword>
<comment type="caution">
    <text evidence="6">Lacks conserved residue(s) required for the propagation of feature annotation.</text>
</comment>
<dbReference type="CDD" id="cd00038">
    <property type="entry name" value="CAP_ED"/>
    <property type="match status" value="1"/>
</dbReference>
<dbReference type="PROSITE" id="PS50042">
    <property type="entry name" value="CNMP_BINDING_3"/>
    <property type="match status" value="1"/>
</dbReference>
<comment type="similarity">
    <text evidence="6">Belongs to the MscS (TC 1.A.23) family.</text>
</comment>
<organism evidence="8 9">
    <name type="scientific">Thiocapsa marina 5811</name>
    <dbReference type="NCBI Taxonomy" id="768671"/>
    <lineage>
        <taxon>Bacteria</taxon>
        <taxon>Pseudomonadati</taxon>
        <taxon>Pseudomonadota</taxon>
        <taxon>Gammaproteobacteria</taxon>
        <taxon>Chromatiales</taxon>
        <taxon>Chromatiaceae</taxon>
        <taxon>Thiocapsa</taxon>
    </lineage>
</organism>
<dbReference type="STRING" id="768671.ThimaDRAFT_3184"/>
<evidence type="ECO:0000256" key="2">
    <source>
        <dbReference type="ARBA" id="ARBA00022475"/>
    </source>
</evidence>
<keyword evidence="6" id="KW-0813">Transport</keyword>
<feature type="transmembrane region" description="Helical" evidence="6">
    <location>
        <begin position="144"/>
        <end position="162"/>
    </location>
</feature>
<evidence type="ECO:0000256" key="1">
    <source>
        <dbReference type="ARBA" id="ARBA00004651"/>
    </source>
</evidence>
<dbReference type="EMBL" id="AFWV01000010">
    <property type="protein sequence ID" value="EGV17639.1"/>
    <property type="molecule type" value="Genomic_DNA"/>
</dbReference>
<dbReference type="eggNOG" id="COG0664">
    <property type="taxonomic scope" value="Bacteria"/>
</dbReference>
<dbReference type="Proteomes" id="UP000005459">
    <property type="component" value="Unassembled WGS sequence"/>
</dbReference>
<dbReference type="GO" id="GO:0005886">
    <property type="term" value="C:plasma membrane"/>
    <property type="evidence" value="ECO:0007669"/>
    <property type="project" value="UniProtKB-SubCell"/>
</dbReference>
<dbReference type="GO" id="GO:0008381">
    <property type="term" value="F:mechanosensitive monoatomic ion channel activity"/>
    <property type="evidence" value="ECO:0007669"/>
    <property type="project" value="InterPro"/>
</dbReference>
<evidence type="ECO:0000313" key="8">
    <source>
        <dbReference type="EMBL" id="EGV17639.1"/>
    </source>
</evidence>
<dbReference type="PANTHER" id="PTHR30221:SF1">
    <property type="entry name" value="SMALL-CONDUCTANCE MECHANOSENSITIVE CHANNEL"/>
    <property type="match status" value="1"/>
</dbReference>
<dbReference type="Gene3D" id="2.30.30.60">
    <property type="match status" value="1"/>
</dbReference>
<feature type="transmembrane region" description="Helical" evidence="6">
    <location>
        <begin position="78"/>
        <end position="97"/>
    </location>
</feature>
<feature type="transmembrane region" description="Helical" evidence="6">
    <location>
        <begin position="118"/>
        <end position="138"/>
    </location>
</feature>
<keyword evidence="5 6" id="KW-0472">Membrane</keyword>
<evidence type="ECO:0000313" key="9">
    <source>
        <dbReference type="Proteomes" id="UP000005459"/>
    </source>
</evidence>
<dbReference type="eggNOG" id="COG0668">
    <property type="taxonomic scope" value="Bacteria"/>
</dbReference>
<dbReference type="SUPFAM" id="SSF51206">
    <property type="entry name" value="cAMP-binding domain-like"/>
    <property type="match status" value="1"/>
</dbReference>
<dbReference type="Pfam" id="PF00027">
    <property type="entry name" value="cNMP_binding"/>
    <property type="match status" value="1"/>
</dbReference>
<dbReference type="InterPro" id="IPR010920">
    <property type="entry name" value="LSM_dom_sf"/>
</dbReference>
<keyword evidence="2" id="KW-1003">Cell membrane</keyword>
<evidence type="ECO:0000256" key="4">
    <source>
        <dbReference type="ARBA" id="ARBA00022989"/>
    </source>
</evidence>
<gene>
    <name evidence="8" type="ORF">ThimaDRAFT_3184</name>
</gene>
<keyword evidence="9" id="KW-1185">Reference proteome</keyword>
<dbReference type="InterPro" id="IPR018490">
    <property type="entry name" value="cNMP-bd_dom_sf"/>
</dbReference>
<dbReference type="InterPro" id="IPR011066">
    <property type="entry name" value="MscS_channel_C_sf"/>
</dbReference>
<keyword evidence="6" id="KW-0997">Cell inner membrane</keyword>
<dbReference type="AlphaFoldDB" id="F9UE82"/>
<dbReference type="InterPro" id="IPR014710">
    <property type="entry name" value="RmlC-like_jellyroll"/>
</dbReference>
<dbReference type="PANTHER" id="PTHR30221">
    <property type="entry name" value="SMALL-CONDUCTANCE MECHANOSENSITIVE CHANNEL"/>
    <property type="match status" value="1"/>
</dbReference>
<name>F9UE82_9GAMM</name>
<comment type="subcellular location">
    <subcellularLocation>
        <location evidence="6">Cell inner membrane</location>
        <topology evidence="6">Multi-pass membrane protein</topology>
    </subcellularLocation>
    <subcellularLocation>
        <location evidence="1">Cell membrane</location>
        <topology evidence="1">Multi-pass membrane protein</topology>
    </subcellularLocation>
</comment>
<evidence type="ECO:0000259" key="7">
    <source>
        <dbReference type="PROSITE" id="PS50042"/>
    </source>
</evidence>
<protein>
    <recommendedName>
        <fullName evidence="6">Small-conductance mechanosensitive channel</fullName>
    </recommendedName>
</protein>
<dbReference type="InterPro" id="IPR000595">
    <property type="entry name" value="cNMP-bd_dom"/>
</dbReference>
<dbReference type="Pfam" id="PF00924">
    <property type="entry name" value="MS_channel_2nd"/>
    <property type="match status" value="1"/>
</dbReference>
<dbReference type="SMART" id="SM00100">
    <property type="entry name" value="cNMP"/>
    <property type="match status" value="1"/>
</dbReference>
<evidence type="ECO:0000256" key="5">
    <source>
        <dbReference type="ARBA" id="ARBA00023136"/>
    </source>
</evidence>
<feature type="transmembrane region" description="Helical" evidence="6">
    <location>
        <begin position="12"/>
        <end position="29"/>
    </location>
</feature>
<sequence length="514" mass="57273">MILFERLAQLHWPVLLGVTFVLMLWRLGSGPLQGRRLGKRFPITLAVGDLLLWPALVLVAGSLILQLTPWIGLEEGNAGVRTGTLIVCYLVASWLLARLIEVMILRKADDALPERVPKLVVGLIYGALMFVGIAILMWERGYSFTGIWLSTGVAAAVLGLALQRTLGDLFSGIALGIERPFKMGDWVELRDGTVGQVIDLNWRATRLRGWDNATHVIPNSKMAGEPLKNLHDDQHLFAPWYFVRIPAEVDPRFATALILDAALRCESILKFPHPIVRLADATTIPYQYMVWVHLKNYPAVFRGREELFREIHWAMQRAGISIAPEVHELHTRRAAVVQAEPPTILLALKGLDVAGLLTQEELEQVAARSVYSHFDSGHVILVEGAPSDAFYVIVGGLVEAAITLPDRTRKVTEVLGPGHHLGITSMLTDEPSFLELRAKSDVTLIRIDLDCLRSLLAKRPELAERLARIVKERVDAADAARAASRQPVGRLSLRDIRQRIEGLMARQSRFTRRP</sequence>
<feature type="domain" description="Cyclic nucleotide-binding" evidence="7">
    <location>
        <begin position="353"/>
        <end position="473"/>
    </location>
</feature>
<dbReference type="Gene3D" id="1.10.287.1260">
    <property type="match status" value="1"/>
</dbReference>
<dbReference type="OrthoDB" id="9775207at2"/>
<comment type="subunit">
    <text evidence="6">Homoheptamer.</text>
</comment>
<keyword evidence="4 6" id="KW-1133">Transmembrane helix</keyword>
<dbReference type="SUPFAM" id="SSF50182">
    <property type="entry name" value="Sm-like ribonucleoproteins"/>
    <property type="match status" value="1"/>
</dbReference>
<dbReference type="PATRIC" id="fig|768671.3.peg.3364"/>
<feature type="transmembrane region" description="Helical" evidence="6">
    <location>
        <begin position="50"/>
        <end position="72"/>
    </location>
</feature>
<dbReference type="InterPro" id="IPR045275">
    <property type="entry name" value="MscS_archaea/bacteria_type"/>
</dbReference>
<dbReference type="SUPFAM" id="SSF82689">
    <property type="entry name" value="Mechanosensitive channel protein MscS (YggB), C-terminal domain"/>
    <property type="match status" value="1"/>
</dbReference>
<dbReference type="Gene3D" id="2.60.120.10">
    <property type="entry name" value="Jelly Rolls"/>
    <property type="match status" value="1"/>
</dbReference>
<reference evidence="8 9" key="1">
    <citation type="submission" date="2011-06" db="EMBL/GenBank/DDBJ databases">
        <title>The draft genome of Thiocapsa marina 5811.</title>
        <authorList>
            <consortium name="US DOE Joint Genome Institute (JGI-PGF)"/>
            <person name="Lucas S."/>
            <person name="Han J."/>
            <person name="Cheng J.-F."/>
            <person name="Goodwin L."/>
            <person name="Pitluck S."/>
            <person name="Peters L."/>
            <person name="Land M.L."/>
            <person name="Hauser L."/>
            <person name="Vogl K."/>
            <person name="Liu Z."/>
            <person name="Imhoff J."/>
            <person name="Thiel V."/>
            <person name="Frigaard N.-U."/>
            <person name="Bryant D."/>
            <person name="Woyke T.J."/>
        </authorList>
    </citation>
    <scope>NUCLEOTIDE SEQUENCE [LARGE SCALE GENOMIC DNA]</scope>
    <source>
        <strain evidence="8 9">5811</strain>
    </source>
</reference>
<keyword evidence="6" id="KW-0407">Ion channel</keyword>
<proteinExistence type="inferred from homology"/>
<evidence type="ECO:0000256" key="6">
    <source>
        <dbReference type="RuleBase" id="RU369025"/>
    </source>
</evidence>
<comment type="function">
    <text evidence="6">Mechanosensitive channel that participates in the regulation of osmotic pressure changes within the cell, opening in response to stretch forces in the membrane lipid bilayer, without the need for other proteins. Contributes to normal resistance to hypoosmotic shock. Forms an ion channel of 1.0 nanosiemens conductance with a slight preference for anions.</text>
</comment>
<accession>F9UE82</accession>
<dbReference type="InterPro" id="IPR023408">
    <property type="entry name" value="MscS_beta-dom_sf"/>
</dbReference>
<keyword evidence="3 6" id="KW-0812">Transmembrane</keyword>
<evidence type="ECO:0000256" key="3">
    <source>
        <dbReference type="ARBA" id="ARBA00022692"/>
    </source>
</evidence>